<proteinExistence type="predicted"/>
<protein>
    <submittedName>
        <fullName evidence="1">Erythronate-4-phosphate dehydrogenase family protein</fullName>
    </submittedName>
</protein>
<evidence type="ECO:0000313" key="1">
    <source>
        <dbReference type="EMBL" id="CAA0813334.1"/>
    </source>
</evidence>
<dbReference type="PANTHER" id="PTHR37244">
    <property type="entry name" value="NADP-SPECIFIC GLUTAMATE DEHYDROGENASE"/>
    <property type="match status" value="1"/>
</dbReference>
<dbReference type="Proteomes" id="UP001153555">
    <property type="component" value="Unassembled WGS sequence"/>
</dbReference>
<dbReference type="OrthoDB" id="2016101at2759"/>
<gene>
    <name evidence="1" type="ORF">SHERM_13893</name>
</gene>
<keyword evidence="2" id="KW-1185">Reference proteome</keyword>
<name>A0A9N7R5Q6_STRHE</name>
<dbReference type="AlphaFoldDB" id="A0A9N7R5Q6"/>
<comment type="caution">
    <text evidence="1">The sequence shown here is derived from an EMBL/GenBank/DDBJ whole genome shotgun (WGS) entry which is preliminary data.</text>
</comment>
<sequence>MENSGKSHSNGYFALPWFATRVFFVKIGNCVIDNSTPECLTLNHVPLSPDTILEVNGTRCSMDSEGISCILRRDRVDRKSEEATLVSTDSIRGSKCSIKRSLLYPGFSNKNTK</sequence>
<accession>A0A9N7R5Q6</accession>
<dbReference type="PANTHER" id="PTHR37244:SF1">
    <property type="entry name" value="NADP-SPECIFIC GLUTAMATE DEHYDROGENASE"/>
    <property type="match status" value="1"/>
</dbReference>
<reference evidence="1" key="1">
    <citation type="submission" date="2019-12" db="EMBL/GenBank/DDBJ databases">
        <authorList>
            <person name="Scholes J."/>
        </authorList>
    </citation>
    <scope>NUCLEOTIDE SEQUENCE</scope>
</reference>
<organism evidence="1 2">
    <name type="scientific">Striga hermonthica</name>
    <name type="common">Purple witchweed</name>
    <name type="synonym">Buchnera hermonthica</name>
    <dbReference type="NCBI Taxonomy" id="68872"/>
    <lineage>
        <taxon>Eukaryota</taxon>
        <taxon>Viridiplantae</taxon>
        <taxon>Streptophyta</taxon>
        <taxon>Embryophyta</taxon>
        <taxon>Tracheophyta</taxon>
        <taxon>Spermatophyta</taxon>
        <taxon>Magnoliopsida</taxon>
        <taxon>eudicotyledons</taxon>
        <taxon>Gunneridae</taxon>
        <taxon>Pentapetalae</taxon>
        <taxon>asterids</taxon>
        <taxon>lamiids</taxon>
        <taxon>Lamiales</taxon>
        <taxon>Orobanchaceae</taxon>
        <taxon>Buchnereae</taxon>
        <taxon>Striga</taxon>
    </lineage>
</organism>
<evidence type="ECO:0000313" key="2">
    <source>
        <dbReference type="Proteomes" id="UP001153555"/>
    </source>
</evidence>
<dbReference type="EMBL" id="CACSLK010011313">
    <property type="protein sequence ID" value="CAA0813334.1"/>
    <property type="molecule type" value="Genomic_DNA"/>
</dbReference>